<organism evidence="1 2">
    <name type="scientific">Eptatretus burgeri</name>
    <name type="common">Inshore hagfish</name>
    <dbReference type="NCBI Taxonomy" id="7764"/>
    <lineage>
        <taxon>Eukaryota</taxon>
        <taxon>Metazoa</taxon>
        <taxon>Chordata</taxon>
        <taxon>Craniata</taxon>
        <taxon>Vertebrata</taxon>
        <taxon>Cyclostomata</taxon>
        <taxon>Myxini</taxon>
        <taxon>Myxiniformes</taxon>
        <taxon>Myxinidae</taxon>
        <taxon>Eptatretinae</taxon>
        <taxon>Eptatretus</taxon>
    </lineage>
</organism>
<dbReference type="OMA" id="TCNVAPW"/>
<dbReference type="GeneTree" id="ENSGT01030000234748"/>
<evidence type="ECO:0000313" key="1">
    <source>
        <dbReference type="Ensembl" id="ENSEBUP00000013769.1"/>
    </source>
</evidence>
<dbReference type="AlphaFoldDB" id="A0A8C4WVI4"/>
<name>A0A8C4WVI4_EPTBU</name>
<protein>
    <submittedName>
        <fullName evidence="1">Uncharacterized protein</fullName>
    </submittedName>
</protein>
<keyword evidence="2" id="KW-1185">Reference proteome</keyword>
<proteinExistence type="predicted"/>
<reference evidence="1" key="2">
    <citation type="submission" date="2025-09" db="UniProtKB">
        <authorList>
            <consortium name="Ensembl"/>
        </authorList>
    </citation>
    <scope>IDENTIFICATION</scope>
</reference>
<sequence>MDGLRRPSGLNNVSLFILAKGSLGFGSLGVPSTLAQRPTVLFQPTMALSMQQLSWDPCRIMDSLILTPGPTITFGPTVTFGPSWTEAEATVALSLQTR</sequence>
<reference evidence="1" key="1">
    <citation type="submission" date="2025-08" db="UniProtKB">
        <authorList>
            <consortium name="Ensembl"/>
        </authorList>
    </citation>
    <scope>IDENTIFICATION</scope>
</reference>
<dbReference type="Ensembl" id="ENSEBUT00000014346.1">
    <property type="protein sequence ID" value="ENSEBUP00000013769.1"/>
    <property type="gene ID" value="ENSEBUG00000008686.1"/>
</dbReference>
<dbReference type="Proteomes" id="UP000694388">
    <property type="component" value="Unplaced"/>
</dbReference>
<evidence type="ECO:0000313" key="2">
    <source>
        <dbReference type="Proteomes" id="UP000694388"/>
    </source>
</evidence>
<accession>A0A8C4WVI4</accession>